<keyword evidence="1" id="KW-0812">Transmembrane</keyword>
<gene>
    <name evidence="2" type="ORF">JL09_g3909</name>
</gene>
<reference evidence="3" key="1">
    <citation type="journal article" date="2014" name="Microb. Cell Fact.">
        <title>Exploiting Issatchenkia orientalis SD108 for succinic acid production.</title>
        <authorList>
            <person name="Xiao H."/>
            <person name="Shao Z."/>
            <person name="Jiang Y."/>
            <person name="Dole S."/>
            <person name="Zhao H."/>
        </authorList>
    </citation>
    <scope>NUCLEOTIDE SEQUENCE [LARGE SCALE GENOMIC DNA]</scope>
    <source>
        <strain evidence="3">SD108</strain>
    </source>
</reference>
<feature type="transmembrane region" description="Helical" evidence="1">
    <location>
        <begin position="140"/>
        <end position="162"/>
    </location>
</feature>
<evidence type="ECO:0000256" key="1">
    <source>
        <dbReference type="SAM" id="Phobius"/>
    </source>
</evidence>
<dbReference type="AlphaFoldDB" id="A0A099NVZ0"/>
<dbReference type="HOGENOM" id="CLU_404923_0_0_1"/>
<dbReference type="EMBL" id="JQFK01000048">
    <property type="protein sequence ID" value="KGK36943.1"/>
    <property type="molecule type" value="Genomic_DNA"/>
</dbReference>
<dbReference type="VEuPathDB" id="FungiDB:C5L36_0A08480"/>
<accession>A0A099NVZ0</accession>
<proteinExistence type="predicted"/>
<protein>
    <submittedName>
        <fullName evidence="2">Uncharacterized protein</fullName>
    </submittedName>
</protein>
<evidence type="ECO:0000313" key="2">
    <source>
        <dbReference type="EMBL" id="KGK36943.1"/>
    </source>
</evidence>
<sequence>MEDHRKRYYDLIDHSVSVVVNCENDPQRFDKHVSQLNAVVSTYGLKLEQFNLLLDQILDPYSGFKVGMKLKLVGLLYSRDLLDFDTLIKIVSVFKVPSYYNDKSKVKLVPRNIQLKLSVLLLRNFPNIQWDKKILRLANLLFNALSIGYLRMNIGLFLVYMLNIANEIDPKFNLKYFFSIKKLEILIEFYEIDSKSSLPLLLQAYNFLGSAARAGIFDMIFLKLKALLKDVKIPKDVFGKLDAQYTESLLKITNDRFSLTRNIDMFKSMLININIASMLHSVTNTKKRKYTEDITDNGIIQLASFKFIDMFCQSIPYSFPPNIIVVLQYFSNLEFSDYGNIMSENFNTTQLGAAFPIYEPLLTCLKEQDILFLNYSVRKLLDVKQDRFTLTDDMFWLFRSINNISQIFNEPFPLMVDICAGKLVADYKGTLDQKLKILQLHSHLQFLEPNCSKWSKVLTDVIDMTFRHNNTRNMTALTFLAFKWSKDPLEFNRFIRLIIRKFRFRNFSLLKGFLVLLTSFQKLLHKDIDAQSLVLPPHIMAMAFFSNDLFQLNILLHHVLFCKVYYATHGIEQIDKTNSKALRELKELHNSYIVHICQCLWKDKVYEREIFSIPLEFIAKLPTKKPFDLIGMDCIKASVGDVFGDTDRDTRINVLNKLRDLGCNGIYDFLYNSIRSLQT</sequence>
<name>A0A099NVZ0_PICKU</name>
<comment type="caution">
    <text evidence="2">The sequence shown here is derived from an EMBL/GenBank/DDBJ whole genome shotgun (WGS) entry which is preliminary data.</text>
</comment>
<keyword evidence="1" id="KW-0472">Membrane</keyword>
<organism evidence="2 3">
    <name type="scientific">Pichia kudriavzevii</name>
    <name type="common">Yeast</name>
    <name type="synonym">Issatchenkia orientalis</name>
    <dbReference type="NCBI Taxonomy" id="4909"/>
    <lineage>
        <taxon>Eukaryota</taxon>
        <taxon>Fungi</taxon>
        <taxon>Dikarya</taxon>
        <taxon>Ascomycota</taxon>
        <taxon>Saccharomycotina</taxon>
        <taxon>Pichiomycetes</taxon>
        <taxon>Pichiales</taxon>
        <taxon>Pichiaceae</taxon>
        <taxon>Pichia</taxon>
    </lineage>
</organism>
<evidence type="ECO:0000313" key="3">
    <source>
        <dbReference type="Proteomes" id="UP000029867"/>
    </source>
</evidence>
<dbReference type="Proteomes" id="UP000029867">
    <property type="component" value="Unassembled WGS sequence"/>
</dbReference>
<keyword evidence="1" id="KW-1133">Transmembrane helix</keyword>